<sequence length="77" mass="9004">MLKATTTQIVDVRFKFVNQKTYVICLESICVKIEDLIRKEILKWRLSKGNLSPNAGKFVKEWVKIMEKSAKKYALKI</sequence>
<organism evidence="1 2">
    <name type="scientific">Ecytonucleospora hepatopenaei</name>
    <dbReference type="NCBI Taxonomy" id="646526"/>
    <lineage>
        <taxon>Eukaryota</taxon>
        <taxon>Fungi</taxon>
        <taxon>Fungi incertae sedis</taxon>
        <taxon>Microsporidia</taxon>
        <taxon>Enterocytozoonidae</taxon>
        <taxon>Ecytonucleospora</taxon>
    </lineage>
</organism>
<dbReference type="VEuPathDB" id="MicrosporidiaDB:EHP00_1497"/>
<protein>
    <submittedName>
        <fullName evidence="1">Uncharacterized protein</fullName>
    </submittedName>
</protein>
<accession>A0A1W0E3M8</accession>
<reference evidence="1 2" key="1">
    <citation type="journal article" date="2017" name="Environ. Microbiol.">
        <title>Decay of the glycolytic pathway and adaptation to intranuclear parasitism within Enterocytozoonidae microsporidia.</title>
        <authorList>
            <person name="Wiredu Boakye D."/>
            <person name="Jaroenlak P."/>
            <person name="Prachumwat A."/>
            <person name="Williams T.A."/>
            <person name="Bateman K.S."/>
            <person name="Itsathitphaisarn O."/>
            <person name="Sritunyalucksana K."/>
            <person name="Paszkiewicz K.H."/>
            <person name="Moore K.A."/>
            <person name="Stentiford G.D."/>
            <person name="Williams B.A."/>
        </authorList>
    </citation>
    <scope>NUCLEOTIDE SEQUENCE [LARGE SCALE GENOMIC DNA]</scope>
    <source>
        <strain evidence="1 2">TH1</strain>
    </source>
</reference>
<evidence type="ECO:0000313" key="1">
    <source>
        <dbReference type="EMBL" id="OQS53841.1"/>
    </source>
</evidence>
<dbReference type="Proteomes" id="UP000192758">
    <property type="component" value="Unassembled WGS sequence"/>
</dbReference>
<dbReference type="AlphaFoldDB" id="A0A1W0E3M8"/>
<proteinExistence type="predicted"/>
<name>A0A1W0E3M8_9MICR</name>
<dbReference type="EMBL" id="MNPJ01000025">
    <property type="protein sequence ID" value="OQS53841.1"/>
    <property type="molecule type" value="Genomic_DNA"/>
</dbReference>
<keyword evidence="2" id="KW-1185">Reference proteome</keyword>
<comment type="caution">
    <text evidence="1">The sequence shown here is derived from an EMBL/GenBank/DDBJ whole genome shotgun (WGS) entry which is preliminary data.</text>
</comment>
<evidence type="ECO:0000313" key="2">
    <source>
        <dbReference type="Proteomes" id="UP000192758"/>
    </source>
</evidence>
<gene>
    <name evidence="1" type="ORF">EHP00_1497</name>
</gene>